<dbReference type="AlphaFoldDB" id="A0A1X7VEZ2"/>
<feature type="domain" description="Integrase zinc-binding" evidence="1">
    <location>
        <begin position="41"/>
        <end position="78"/>
    </location>
</feature>
<dbReference type="EnsemblMetazoa" id="Aqu2.1.38870_001">
    <property type="protein sequence ID" value="Aqu2.1.38870_001"/>
    <property type="gene ID" value="Aqu2.1.38870"/>
</dbReference>
<dbReference type="Pfam" id="PF17921">
    <property type="entry name" value="Integrase_H2C2"/>
    <property type="match status" value="1"/>
</dbReference>
<dbReference type="InterPro" id="IPR041588">
    <property type="entry name" value="Integrase_H2C2"/>
</dbReference>
<evidence type="ECO:0000259" key="1">
    <source>
        <dbReference type="Pfam" id="PF17921"/>
    </source>
</evidence>
<reference evidence="2" key="1">
    <citation type="submission" date="2017-05" db="UniProtKB">
        <authorList>
            <consortium name="EnsemblMetazoa"/>
        </authorList>
    </citation>
    <scope>IDENTIFICATION</scope>
</reference>
<dbReference type="OMA" id="RIINNCC"/>
<sequence>MWRCCGRISYSDFSYATKQPIVQPSEHPYASTIKAALARIFHLGVKGTLTELRPKYWVVKARLSVRTMISSCNLCRRCGGLAYKAPPSLPLPSFRVTEHSPFSYSGVDNASALSLKLLFLGED</sequence>
<protein>
    <recommendedName>
        <fullName evidence="1">Integrase zinc-binding domain-containing protein</fullName>
    </recommendedName>
</protein>
<dbReference type="InParanoid" id="A0A1X7VEZ2"/>
<dbReference type="PANTHER" id="PTHR47331">
    <property type="entry name" value="PHD-TYPE DOMAIN-CONTAINING PROTEIN"/>
    <property type="match status" value="1"/>
</dbReference>
<evidence type="ECO:0000313" key="2">
    <source>
        <dbReference type="EnsemblMetazoa" id="Aqu2.1.38870_001"/>
    </source>
</evidence>
<organism evidence="2">
    <name type="scientific">Amphimedon queenslandica</name>
    <name type="common">Sponge</name>
    <dbReference type="NCBI Taxonomy" id="400682"/>
    <lineage>
        <taxon>Eukaryota</taxon>
        <taxon>Metazoa</taxon>
        <taxon>Porifera</taxon>
        <taxon>Demospongiae</taxon>
        <taxon>Heteroscleromorpha</taxon>
        <taxon>Haplosclerida</taxon>
        <taxon>Niphatidae</taxon>
        <taxon>Amphimedon</taxon>
    </lineage>
</organism>
<proteinExistence type="predicted"/>
<accession>A0A1X7VEZ2</accession>
<name>A0A1X7VEZ2_AMPQE</name>